<reference evidence="1 2" key="1">
    <citation type="submission" date="2015-12" db="EMBL/GenBank/DDBJ databases">
        <title>Genome sequence of Mucilaginibacter gotjawali.</title>
        <authorList>
            <person name="Lee J.S."/>
            <person name="Lee K.C."/>
            <person name="Kim K.K."/>
            <person name="Lee B.W."/>
        </authorList>
    </citation>
    <scope>NUCLEOTIDE SEQUENCE [LARGE SCALE GENOMIC DNA]</scope>
    <source>
        <strain evidence="1 2">SA3-7</strain>
    </source>
</reference>
<name>A0A110B232_9SPHI</name>
<dbReference type="Proteomes" id="UP000218263">
    <property type="component" value="Chromosome"/>
</dbReference>
<dbReference type="RefSeq" id="WP_096350720.1">
    <property type="nucleotide sequence ID" value="NZ_AP017313.1"/>
</dbReference>
<accession>A0A110B232</accession>
<dbReference type="OrthoDB" id="1173761at2"/>
<dbReference type="AlphaFoldDB" id="A0A110B232"/>
<sequence length="557" mass="63067">MKKVFFMTMILLLFQLCGFAQYKASINRSCGFSKQDTTSEGYAWDADNQALEYVKRICDVSGISKNFTIQRSSLTATACAVIDADNNRIIYYNQDFFGSLNNETYKIAILAHEIAHHLNNNLFTKDSKRTIDELDADKFAGSVICKLGLKLEDAKQLYITECPSYSKGIYPARKDRIEAFSIGFYDAGCQNGKAPNQADNSNPILKPNLTTNTFVLPFTDGHFVGNGFTVTLPSNFIARPSIRSITTKAAQSFFFTSPDGDAEFYIFLSPWGNVASDIAIDAKTETLVSTNVGRGGEIVRYDIKAKDNSYERAYLEVQSQKENIHHVKGFKYKTQAAYNTYYPMFARFFQTTPNEPQANDKDNNPPANTTADNKTFKVSFSDSFVDNASRWPVQRGYNYNFYFRNNKYEMESLGQGMFEPVIPTSINSDGDYRITALISHFSGVANNGYGLTFSYKDSGNLYLFEISAEGYYRVCRFLDSQFYTILPWTASDKILKTNGQINKLRIWYQGNQVCQFYINDTLVNSIDNFEKEGNYTGFVVENNQHIQVSGLTIEEQN</sequence>
<keyword evidence="2" id="KW-1185">Reference proteome</keyword>
<gene>
    <name evidence="1" type="ORF">MgSA37_01430</name>
</gene>
<dbReference type="EMBL" id="AP017313">
    <property type="protein sequence ID" value="BAU53263.1"/>
    <property type="molecule type" value="Genomic_DNA"/>
</dbReference>
<evidence type="ECO:0000313" key="1">
    <source>
        <dbReference type="EMBL" id="BAU53263.1"/>
    </source>
</evidence>
<evidence type="ECO:0000313" key="2">
    <source>
        <dbReference type="Proteomes" id="UP000218263"/>
    </source>
</evidence>
<proteinExistence type="predicted"/>
<dbReference type="KEGG" id="mgot:MgSA37_01430"/>
<protein>
    <submittedName>
        <fullName evidence="1">Uncharacterized protein</fullName>
    </submittedName>
</protein>
<organism evidence="1 2">
    <name type="scientific">Mucilaginibacter gotjawali</name>
    <dbReference type="NCBI Taxonomy" id="1550579"/>
    <lineage>
        <taxon>Bacteria</taxon>
        <taxon>Pseudomonadati</taxon>
        <taxon>Bacteroidota</taxon>
        <taxon>Sphingobacteriia</taxon>
        <taxon>Sphingobacteriales</taxon>
        <taxon>Sphingobacteriaceae</taxon>
        <taxon>Mucilaginibacter</taxon>
    </lineage>
</organism>